<dbReference type="GO" id="GO:0005788">
    <property type="term" value="C:endoplasmic reticulum lumen"/>
    <property type="evidence" value="ECO:0007669"/>
    <property type="project" value="TreeGrafter"/>
</dbReference>
<reference evidence="2 3" key="1">
    <citation type="journal article" date="2021" name="MBio">
        <title>A New Model Trypanosomatid, Novymonas esmeraldas: Genomic Perception of Its 'Candidatus Pandoraea novymonadis' Endosymbiont.</title>
        <authorList>
            <person name="Zakharova A."/>
            <person name="Saura A."/>
            <person name="Butenko A."/>
            <person name="Podesvova L."/>
            <person name="Warmusova S."/>
            <person name="Kostygov A.Y."/>
            <person name="Nenarokova A."/>
            <person name="Lukes J."/>
            <person name="Opperdoes F.R."/>
            <person name="Yurchenko V."/>
        </authorList>
    </citation>
    <scope>NUCLEOTIDE SEQUENCE [LARGE SCALE GENOMIC DNA]</scope>
    <source>
        <strain evidence="2 3">E262AT.01</strain>
    </source>
</reference>
<feature type="chain" id="PRO_5043530428" description="MRH domain-containing protein" evidence="1">
    <location>
        <begin position="34"/>
        <end position="251"/>
    </location>
</feature>
<name>A0AAW0EKN1_9TRYP</name>
<dbReference type="PANTHER" id="PTHR15414">
    <property type="entry name" value="OS-9-RELATED"/>
    <property type="match status" value="1"/>
</dbReference>
<evidence type="ECO:0000313" key="3">
    <source>
        <dbReference type="Proteomes" id="UP001430356"/>
    </source>
</evidence>
<gene>
    <name evidence="2" type="ORF">NESM_000313800</name>
</gene>
<dbReference type="Gene3D" id="2.70.130.10">
    <property type="entry name" value="Mannose-6-phosphate receptor binding domain"/>
    <property type="match status" value="1"/>
</dbReference>
<dbReference type="GO" id="GO:0030968">
    <property type="term" value="P:endoplasmic reticulum unfolded protein response"/>
    <property type="evidence" value="ECO:0007669"/>
    <property type="project" value="InterPro"/>
</dbReference>
<dbReference type="EMBL" id="JAECZO010000030">
    <property type="protein sequence ID" value="KAK7194014.1"/>
    <property type="molecule type" value="Genomic_DNA"/>
</dbReference>
<dbReference type="InterPro" id="IPR045149">
    <property type="entry name" value="OS-9-like"/>
</dbReference>
<dbReference type="AlphaFoldDB" id="A0AAW0EKN1"/>
<comment type="caution">
    <text evidence="2">The sequence shown here is derived from an EMBL/GenBank/DDBJ whole genome shotgun (WGS) entry which is preliminary data.</text>
</comment>
<feature type="signal peptide" evidence="1">
    <location>
        <begin position="1"/>
        <end position="33"/>
    </location>
</feature>
<protein>
    <recommendedName>
        <fullName evidence="4">MRH domain-containing protein</fullName>
    </recommendedName>
</protein>
<keyword evidence="3" id="KW-1185">Reference proteome</keyword>
<evidence type="ECO:0008006" key="4">
    <source>
        <dbReference type="Google" id="ProtNLM"/>
    </source>
</evidence>
<dbReference type="InterPro" id="IPR009011">
    <property type="entry name" value="Man6P_isomerase_rcpt-bd_dom_sf"/>
</dbReference>
<dbReference type="PANTHER" id="PTHR15414:SF0">
    <property type="entry name" value="ENDOPLASMIC RETICULUM LECTIN 1"/>
    <property type="match status" value="1"/>
</dbReference>
<keyword evidence="1" id="KW-0732">Signal</keyword>
<dbReference type="SUPFAM" id="SSF50911">
    <property type="entry name" value="Mannose 6-phosphate receptor domain"/>
    <property type="match status" value="1"/>
</dbReference>
<dbReference type="GO" id="GO:0030970">
    <property type="term" value="P:retrograde protein transport, ER to cytosol"/>
    <property type="evidence" value="ECO:0007669"/>
    <property type="project" value="TreeGrafter"/>
</dbReference>
<sequence length="251" mass="28549">MAWGDGGRPSARLAAGAVLVLLLLTVAPREATAAPMDLSSPVEHAHYFMFPSHGGQRRPSTVARAESTTARYVQLSNGSRFVCDTVSERRRDPLDPSNYVLGQQMEALMGVLHRSDSPCVHHAVEKHVAVFCWDMQVRWDIPTENRSRFLGRRQPRAPQLYWAGRNHVGRYVATVYGDGDDCPYVKNRPIETEVRFYCRYTDFQNPMPYMSLYESSQCRYVLELLTSKVCSVPYLDHPSEEETVQCQMLDD</sequence>
<organism evidence="2 3">
    <name type="scientific">Novymonas esmeraldas</name>
    <dbReference type="NCBI Taxonomy" id="1808958"/>
    <lineage>
        <taxon>Eukaryota</taxon>
        <taxon>Discoba</taxon>
        <taxon>Euglenozoa</taxon>
        <taxon>Kinetoplastea</taxon>
        <taxon>Metakinetoplastina</taxon>
        <taxon>Trypanosomatida</taxon>
        <taxon>Trypanosomatidae</taxon>
        <taxon>Novymonas</taxon>
    </lineage>
</organism>
<accession>A0AAW0EKN1</accession>
<proteinExistence type="predicted"/>
<dbReference type="Proteomes" id="UP001430356">
    <property type="component" value="Unassembled WGS sequence"/>
</dbReference>
<evidence type="ECO:0000313" key="2">
    <source>
        <dbReference type="EMBL" id="KAK7194014.1"/>
    </source>
</evidence>
<evidence type="ECO:0000256" key="1">
    <source>
        <dbReference type="SAM" id="SignalP"/>
    </source>
</evidence>